<keyword evidence="1" id="KW-0812">Transmembrane</keyword>
<keyword evidence="1" id="KW-1133">Transmembrane helix</keyword>
<proteinExistence type="predicted"/>
<organism evidence="2 3">
    <name type="scientific">Pedobacter agri</name>
    <dbReference type="NCBI Taxonomy" id="454586"/>
    <lineage>
        <taxon>Bacteria</taxon>
        <taxon>Pseudomonadati</taxon>
        <taxon>Bacteroidota</taxon>
        <taxon>Sphingobacteriia</taxon>
        <taxon>Sphingobacteriales</taxon>
        <taxon>Sphingobacteriaceae</taxon>
        <taxon>Pedobacter</taxon>
    </lineage>
</organism>
<feature type="transmembrane region" description="Helical" evidence="1">
    <location>
        <begin position="6"/>
        <end position="28"/>
    </location>
</feature>
<dbReference type="RefSeq" id="WP_010600373.1">
    <property type="nucleotide sequence ID" value="NZ_JAPJUH010000004.1"/>
</dbReference>
<name>A0A9X3DEX6_9SPHI</name>
<keyword evidence="3" id="KW-1185">Reference proteome</keyword>
<reference evidence="2" key="1">
    <citation type="submission" date="2022-11" db="EMBL/GenBank/DDBJ databases">
        <authorList>
            <person name="Graham C."/>
            <person name="Newman J.D."/>
        </authorList>
    </citation>
    <scope>NUCLEOTIDE SEQUENCE</scope>
    <source>
        <strain evidence="2">DSM 19486</strain>
    </source>
</reference>
<gene>
    <name evidence="2" type="ORF">OQZ29_14225</name>
</gene>
<sequence length="164" mass="19405">MDKLLPIIIPGTIGILGAILAIIINRYFDKRNKLLASKREQLEKIFAPLEILSKVNKQEFTRFQKIVNHIPGEREFIEQSIWYPNNLEIKRIIMTQSHLLDHMPNEFLDILDHVNLWLFVYDAKYDKKTHHDHVYAGPHGKPYPTHADEFIFKKASMYRKLLNQ</sequence>
<protein>
    <submittedName>
        <fullName evidence="2">Uncharacterized protein</fullName>
    </submittedName>
</protein>
<dbReference type="AlphaFoldDB" id="A0A9X3DEX6"/>
<dbReference type="Proteomes" id="UP001142592">
    <property type="component" value="Unassembled WGS sequence"/>
</dbReference>
<evidence type="ECO:0000256" key="1">
    <source>
        <dbReference type="SAM" id="Phobius"/>
    </source>
</evidence>
<evidence type="ECO:0000313" key="3">
    <source>
        <dbReference type="Proteomes" id="UP001142592"/>
    </source>
</evidence>
<accession>A0A9X3DEX6</accession>
<dbReference type="EMBL" id="JAPJUH010000004">
    <property type="protein sequence ID" value="MCX3265910.1"/>
    <property type="molecule type" value="Genomic_DNA"/>
</dbReference>
<comment type="caution">
    <text evidence="2">The sequence shown here is derived from an EMBL/GenBank/DDBJ whole genome shotgun (WGS) entry which is preliminary data.</text>
</comment>
<keyword evidence="1" id="KW-0472">Membrane</keyword>
<evidence type="ECO:0000313" key="2">
    <source>
        <dbReference type="EMBL" id="MCX3265910.1"/>
    </source>
</evidence>